<evidence type="ECO:0000313" key="2">
    <source>
        <dbReference type="Proteomes" id="UP001432322"/>
    </source>
</evidence>
<accession>A0AAV5VXS7</accession>
<name>A0AAV5VXS7_9BILA</name>
<protein>
    <submittedName>
        <fullName evidence="1">Uncharacterized protein</fullName>
    </submittedName>
</protein>
<evidence type="ECO:0000313" key="1">
    <source>
        <dbReference type="EMBL" id="GMT24350.1"/>
    </source>
</evidence>
<organism evidence="1 2">
    <name type="scientific">Pristionchus fissidentatus</name>
    <dbReference type="NCBI Taxonomy" id="1538716"/>
    <lineage>
        <taxon>Eukaryota</taxon>
        <taxon>Metazoa</taxon>
        <taxon>Ecdysozoa</taxon>
        <taxon>Nematoda</taxon>
        <taxon>Chromadorea</taxon>
        <taxon>Rhabditida</taxon>
        <taxon>Rhabditina</taxon>
        <taxon>Diplogasteromorpha</taxon>
        <taxon>Diplogasteroidea</taxon>
        <taxon>Neodiplogasteridae</taxon>
        <taxon>Pristionchus</taxon>
    </lineage>
</organism>
<dbReference type="EMBL" id="BTSY01000004">
    <property type="protein sequence ID" value="GMT24350.1"/>
    <property type="molecule type" value="Genomic_DNA"/>
</dbReference>
<comment type="caution">
    <text evidence="1">The sequence shown here is derived from an EMBL/GenBank/DDBJ whole genome shotgun (WGS) entry which is preliminary data.</text>
</comment>
<proteinExistence type="predicted"/>
<keyword evidence="2" id="KW-1185">Reference proteome</keyword>
<feature type="non-terminal residue" evidence="1">
    <location>
        <position position="1"/>
    </location>
</feature>
<dbReference type="AlphaFoldDB" id="A0AAV5VXS7"/>
<reference evidence="1" key="1">
    <citation type="submission" date="2023-10" db="EMBL/GenBank/DDBJ databases">
        <title>Genome assembly of Pristionchus species.</title>
        <authorList>
            <person name="Yoshida K."/>
            <person name="Sommer R.J."/>
        </authorList>
    </citation>
    <scope>NUCLEOTIDE SEQUENCE</scope>
    <source>
        <strain evidence="1">RS5133</strain>
    </source>
</reference>
<dbReference type="Proteomes" id="UP001432322">
    <property type="component" value="Unassembled WGS sequence"/>
</dbReference>
<gene>
    <name evidence="1" type="ORF">PFISCL1PPCAC_15647</name>
</gene>
<sequence length="296" mass="33613">FFRTIRVPSVDTGEVGKEMEGSATDTSLSSCVWCGSDISDVLNGLRLSAVYTKDTGDKGKILAQTQRCCKDHSEKEILLAPLVTSIKTCLKPHLGDPPIGQRPDLYDPIHTFCYSSKVLNEEADFSRKTRKRRMLTRWIHCILKHSDKDVLPSHLGGEIKHRLEKCAMRYTNQVDENDLLDDFILCMRDHRPICTCRKAVDVKEYETYLMSAWPDRSTRVEKKKLFGSSISIKRNEEELMRYSLRHGNALEDIGDRMAVGRSGGMNEDDIRCGMESSGRWTQLRSNSSDAPMEESA</sequence>